<dbReference type="InterPro" id="IPR003838">
    <property type="entry name" value="ABC3_permease_C"/>
</dbReference>
<feature type="domain" description="ABC3 transporter permease C-terminal" evidence="7">
    <location>
        <begin position="325"/>
        <end position="435"/>
    </location>
</feature>
<keyword evidence="5 6" id="KW-0472">Membrane</keyword>
<reference evidence="9" key="1">
    <citation type="submission" date="2016-10" db="EMBL/GenBank/DDBJ databases">
        <authorList>
            <person name="Varghese N."/>
            <person name="Submissions S."/>
        </authorList>
    </citation>
    <scope>NUCLEOTIDE SEQUENCE [LARGE SCALE GENOMIC DNA]</scope>
    <source>
        <strain evidence="9">CGMCC 4.3147</strain>
    </source>
</reference>
<gene>
    <name evidence="8" type="ORF">SAMN05216298_2075</name>
</gene>
<evidence type="ECO:0000259" key="7">
    <source>
        <dbReference type="Pfam" id="PF02687"/>
    </source>
</evidence>
<dbReference type="RefSeq" id="WP_091047200.1">
    <property type="nucleotide sequence ID" value="NZ_FNGF01000002.1"/>
</dbReference>
<evidence type="ECO:0000256" key="5">
    <source>
        <dbReference type="ARBA" id="ARBA00023136"/>
    </source>
</evidence>
<proteinExistence type="predicted"/>
<organism evidence="8 9">
    <name type="scientific">Glycomyces sambucus</name>
    <dbReference type="NCBI Taxonomy" id="380244"/>
    <lineage>
        <taxon>Bacteria</taxon>
        <taxon>Bacillati</taxon>
        <taxon>Actinomycetota</taxon>
        <taxon>Actinomycetes</taxon>
        <taxon>Glycomycetales</taxon>
        <taxon>Glycomycetaceae</taxon>
        <taxon>Glycomyces</taxon>
    </lineage>
</organism>
<evidence type="ECO:0000313" key="9">
    <source>
        <dbReference type="Proteomes" id="UP000198662"/>
    </source>
</evidence>
<comment type="subcellular location">
    <subcellularLocation>
        <location evidence="1">Cell membrane</location>
        <topology evidence="1">Multi-pass membrane protein</topology>
    </subcellularLocation>
</comment>
<evidence type="ECO:0000313" key="8">
    <source>
        <dbReference type="EMBL" id="SDK92780.1"/>
    </source>
</evidence>
<keyword evidence="3 6" id="KW-0812">Transmembrane</keyword>
<feature type="domain" description="ABC3 transporter permease C-terminal" evidence="7">
    <location>
        <begin position="64"/>
        <end position="177"/>
    </location>
</feature>
<feature type="transmembrane region" description="Helical" evidence="6">
    <location>
        <begin position="320"/>
        <end position="345"/>
    </location>
</feature>
<accession>A0A1G9FWM3</accession>
<feature type="transmembrane region" description="Helical" evidence="6">
    <location>
        <begin position="154"/>
        <end position="179"/>
    </location>
</feature>
<protein>
    <submittedName>
        <fullName evidence="8">FtsX-like permease family protein</fullName>
    </submittedName>
</protein>
<dbReference type="AlphaFoldDB" id="A0A1G9FWM3"/>
<dbReference type="STRING" id="380244.SAMN05216298_2075"/>
<feature type="transmembrane region" description="Helical" evidence="6">
    <location>
        <begin position="281"/>
        <end position="300"/>
    </location>
</feature>
<evidence type="ECO:0000256" key="1">
    <source>
        <dbReference type="ARBA" id="ARBA00004651"/>
    </source>
</evidence>
<dbReference type="Pfam" id="PF02687">
    <property type="entry name" value="FtsX"/>
    <property type="match status" value="2"/>
</dbReference>
<evidence type="ECO:0000256" key="3">
    <source>
        <dbReference type="ARBA" id="ARBA00022692"/>
    </source>
</evidence>
<evidence type="ECO:0000256" key="4">
    <source>
        <dbReference type="ARBA" id="ARBA00022989"/>
    </source>
</evidence>
<name>A0A1G9FWM3_9ACTN</name>
<dbReference type="Proteomes" id="UP000198662">
    <property type="component" value="Unassembled WGS sequence"/>
</dbReference>
<keyword evidence="9" id="KW-1185">Reference proteome</keyword>
<keyword evidence="2" id="KW-1003">Cell membrane</keyword>
<feature type="transmembrane region" description="Helical" evidence="6">
    <location>
        <begin position="63"/>
        <end position="84"/>
    </location>
</feature>
<feature type="transmembrane region" description="Helical" evidence="6">
    <location>
        <begin position="200"/>
        <end position="221"/>
    </location>
</feature>
<sequence length="447" mass="43631">MIRVALYGLRGHPAALAGTFVSIALAVLLVTVTLSCAIAAQRPELAAADPELADLATVLLANAAAVAVLAAAFTAASTLAYSAAQRQGELALLRLAGAGAGRVGAVLVLEALLIGALAASVGVAVGLPAAGAFAGVLPEAGLAPVGLDGALAAWPAWIAAGVGIAAVLLGALPVAIGNARIPPITALREAVAPPLRMTPARWVAAALLAAGALAELPLLRGAEDGTIAAYLVMLTITLIPLFAACSPVVARGLLALLAAVHRGGGAGLIAVTAARTDLRRFTATATPILVTLALGAGILSGSGTVSATLYSGAPADSADAVAVFTVVGLTLAYTAISIAVVFAMSTARRRRELTALRLAGASRARALGIVALDVALVLAVATVQAAVITALVVLAAAWSLVGHAVVVDVPLGTVLLVLGCCALLAAAAALLSARGALADPMPVGAAD</sequence>
<dbReference type="GO" id="GO:0005886">
    <property type="term" value="C:plasma membrane"/>
    <property type="evidence" value="ECO:0007669"/>
    <property type="project" value="UniProtKB-SubCell"/>
</dbReference>
<dbReference type="EMBL" id="FNGF01000002">
    <property type="protein sequence ID" value="SDK92780.1"/>
    <property type="molecule type" value="Genomic_DNA"/>
</dbReference>
<feature type="transmembrane region" description="Helical" evidence="6">
    <location>
        <begin position="366"/>
        <end position="399"/>
    </location>
</feature>
<keyword evidence="4 6" id="KW-1133">Transmembrane helix</keyword>
<evidence type="ECO:0000256" key="6">
    <source>
        <dbReference type="SAM" id="Phobius"/>
    </source>
</evidence>
<feature type="transmembrane region" description="Helical" evidence="6">
    <location>
        <begin position="227"/>
        <end position="260"/>
    </location>
</feature>
<feature type="transmembrane region" description="Helical" evidence="6">
    <location>
        <begin position="411"/>
        <end position="431"/>
    </location>
</feature>
<evidence type="ECO:0000256" key="2">
    <source>
        <dbReference type="ARBA" id="ARBA00022475"/>
    </source>
</evidence>
<feature type="transmembrane region" description="Helical" evidence="6">
    <location>
        <begin position="105"/>
        <end position="134"/>
    </location>
</feature>